<dbReference type="AlphaFoldDB" id="A0A5C6CY09"/>
<feature type="transmembrane region" description="Helical" evidence="1">
    <location>
        <begin position="25"/>
        <end position="43"/>
    </location>
</feature>
<keyword evidence="1" id="KW-0812">Transmembrane</keyword>
<dbReference type="Gene3D" id="3.40.50.1820">
    <property type="entry name" value="alpha/beta hydrolase"/>
    <property type="match status" value="1"/>
</dbReference>
<gene>
    <name evidence="2" type="ORF">Pla144_26530</name>
</gene>
<keyword evidence="1" id="KW-0472">Membrane</keyword>
<dbReference type="GO" id="GO:0005975">
    <property type="term" value="P:carbohydrate metabolic process"/>
    <property type="evidence" value="ECO:0007669"/>
    <property type="project" value="InterPro"/>
</dbReference>
<evidence type="ECO:0000313" key="2">
    <source>
        <dbReference type="EMBL" id="TWU27876.1"/>
    </source>
</evidence>
<proteinExistence type="predicted"/>
<sequence length="1188" mass="133919">MVLLADEASIYPDWKVHSMAASYRYLSVLLMALGTTLIAIGSLSKAAFAVEESALKLEFSVAPASIGRQLVRTSVPFQAGHVSPYTELVVDDGAQKIPIAMRPLGLHMDTSGRKTVRQAMVTFSCEFESLAPIVFRIDENKDLQLPRLDPVVQVKLNGHGGWDIEYLIGKSFHADPIWPDSEPISAWEHEIVEQNAYFNWHRWRQQCGIWQRIVEFRWNHLGQVIAVAHLQRQDDSNDWAPRFGWEISPLEDPDEVKEVSPSVSKNDRLWKLIHSFAAGGTFDTLIDPGRIRLTHPAASCKERGAVFSRRLDSGAAAFQYLRSTPGERVPMQEYAWRRAEFVLSPVGIAPANSLLSSPHQVSINPRYWDANYHSGSPVKVKGLSILTRALDYHRQAILCSAALGNDWGNVTSFTDGAKRGDMFGMNRLNHAPEIFFEAMRTQDRQLTKTALAWCDNFHDLSIWWGPEKFGGTRYNNLRAGDNPTPDDDTTFMWRGDESNHFCTKGYDSFLLAYELTGDPRMREALDAQLAYATAEVHTNNGECRNIGDVADFVRLYELTGEQRYLEHGLRLFRELRPLLSQNYLFDQGGKPLEENPPYIDEDDRGLKIGFSKPYIIGYGLAGCPRLAKHFPDEPGLQEMVRAIADFLTESQDPLGGWRYPHPASSRTILGQAMEHANQLVETCQLLGPEEKYLDAIERVLRQRVWIMEATGTIANNLVGWETATGSIGNPKEIYNLYQFPGDRDSKRDYREGDLRLGSASPEALVYFPKVLRYYLAHRSVVRLLEPPRAETPLGQLLAANTKFDFQANDKESPTETQTKGVHELLPVFYQDLKSSLEFPSAWENATKTTFDEWKTKARRRVREAFLTPPSVVDFDPKVLDSQKQDGYTSQKIEFNLSGESRVLAYLLIPDGKGPFPAVLLLHDHGAEFRIGKEKLVHAWDISAEKQRVAEQWVEKYYGGRYLGDELAKQGYVCLATDALNWSDRGGGGFEGQQALASNLMHMGMSLAGLIAHEDLRAAEFLASLPEVDSARVASLGLSMGSFRAWQVAAMSDHIAAGVAICWMATVKGLMQPGNNQTKGHSAYTMLHPGLLNLLDYPDIASLACPKPMLFYNGRQDSLFPVPSVEEAYRKLHSVWSSQRHEELLETRLWDVPHVFNVEMQDKAFQWLDRQFKFVNQERDIDAKSAIPD</sequence>
<reference evidence="2 3" key="1">
    <citation type="submission" date="2019-02" db="EMBL/GenBank/DDBJ databases">
        <title>Deep-cultivation of Planctomycetes and their phenomic and genomic characterization uncovers novel biology.</title>
        <authorList>
            <person name="Wiegand S."/>
            <person name="Jogler M."/>
            <person name="Boedeker C."/>
            <person name="Pinto D."/>
            <person name="Vollmers J."/>
            <person name="Rivas-Marin E."/>
            <person name="Kohn T."/>
            <person name="Peeters S.H."/>
            <person name="Heuer A."/>
            <person name="Rast P."/>
            <person name="Oberbeckmann S."/>
            <person name="Bunk B."/>
            <person name="Jeske O."/>
            <person name="Meyerdierks A."/>
            <person name="Storesund J.E."/>
            <person name="Kallscheuer N."/>
            <person name="Luecker S."/>
            <person name="Lage O.M."/>
            <person name="Pohl T."/>
            <person name="Merkel B.J."/>
            <person name="Hornburger P."/>
            <person name="Mueller R.-W."/>
            <person name="Bruemmer F."/>
            <person name="Labrenz M."/>
            <person name="Spormann A.M."/>
            <person name="Op Den Camp H."/>
            <person name="Overmann J."/>
            <person name="Amann R."/>
            <person name="Jetten M.S.M."/>
            <person name="Mascher T."/>
            <person name="Medema M.H."/>
            <person name="Devos D.P."/>
            <person name="Kaster A.-K."/>
            <person name="Ovreas L."/>
            <person name="Rohde M."/>
            <person name="Galperin M.Y."/>
            <person name="Jogler C."/>
        </authorList>
    </citation>
    <scope>NUCLEOTIDE SEQUENCE [LARGE SCALE GENOMIC DNA]</scope>
    <source>
        <strain evidence="2 3">Pla144</strain>
    </source>
</reference>
<dbReference type="InterPro" id="IPR029058">
    <property type="entry name" value="AB_hydrolase_fold"/>
</dbReference>
<dbReference type="InterPro" id="IPR008928">
    <property type="entry name" value="6-hairpin_glycosidase_sf"/>
</dbReference>
<dbReference type="GO" id="GO:0016787">
    <property type="term" value="F:hydrolase activity"/>
    <property type="evidence" value="ECO:0007669"/>
    <property type="project" value="UniProtKB-KW"/>
</dbReference>
<dbReference type="PANTHER" id="PTHR22946:SF8">
    <property type="entry name" value="ACETYL XYLAN ESTERASE DOMAIN-CONTAINING PROTEIN"/>
    <property type="match status" value="1"/>
</dbReference>
<dbReference type="Pfam" id="PF12715">
    <property type="entry name" value="Abhydrolase_7"/>
    <property type="match status" value="1"/>
</dbReference>
<protein>
    <submittedName>
        <fullName evidence="2">Alpha/beta hydrolase family protein</fullName>
    </submittedName>
</protein>
<dbReference type="SUPFAM" id="SSF48208">
    <property type="entry name" value="Six-hairpin glycosidases"/>
    <property type="match status" value="1"/>
</dbReference>
<name>A0A5C6CY09_9BACT</name>
<dbReference type="InterPro" id="IPR050261">
    <property type="entry name" value="FrsA_esterase"/>
</dbReference>
<keyword evidence="3" id="KW-1185">Reference proteome</keyword>
<organism evidence="2 3">
    <name type="scientific">Bythopirellula polymerisocia</name>
    <dbReference type="NCBI Taxonomy" id="2528003"/>
    <lineage>
        <taxon>Bacteria</taxon>
        <taxon>Pseudomonadati</taxon>
        <taxon>Planctomycetota</taxon>
        <taxon>Planctomycetia</taxon>
        <taxon>Pirellulales</taxon>
        <taxon>Lacipirellulaceae</taxon>
        <taxon>Bythopirellula</taxon>
    </lineage>
</organism>
<dbReference type="SUPFAM" id="SSF53474">
    <property type="entry name" value="alpha/beta-Hydrolases"/>
    <property type="match status" value="1"/>
</dbReference>
<keyword evidence="1" id="KW-1133">Transmembrane helix</keyword>
<dbReference type="Proteomes" id="UP000318437">
    <property type="component" value="Unassembled WGS sequence"/>
</dbReference>
<comment type="caution">
    <text evidence="2">The sequence shown here is derived from an EMBL/GenBank/DDBJ whole genome shotgun (WGS) entry which is preliminary data.</text>
</comment>
<keyword evidence="2" id="KW-0378">Hydrolase</keyword>
<dbReference type="PANTHER" id="PTHR22946">
    <property type="entry name" value="DIENELACTONE HYDROLASE DOMAIN-CONTAINING PROTEIN-RELATED"/>
    <property type="match status" value="1"/>
</dbReference>
<dbReference type="RefSeq" id="WP_197530642.1">
    <property type="nucleotide sequence ID" value="NZ_SJPS01000003.1"/>
</dbReference>
<evidence type="ECO:0000256" key="1">
    <source>
        <dbReference type="SAM" id="Phobius"/>
    </source>
</evidence>
<dbReference type="EMBL" id="SJPS01000003">
    <property type="protein sequence ID" value="TWU27876.1"/>
    <property type="molecule type" value="Genomic_DNA"/>
</dbReference>
<dbReference type="InterPro" id="IPR025890">
    <property type="entry name" value="Abhydrolase_bac"/>
</dbReference>
<accession>A0A5C6CY09</accession>
<evidence type="ECO:0000313" key="3">
    <source>
        <dbReference type="Proteomes" id="UP000318437"/>
    </source>
</evidence>